<evidence type="ECO:0000313" key="13">
    <source>
        <dbReference type="Proteomes" id="UP000008952"/>
    </source>
</evidence>
<dbReference type="PATRIC" id="fig|1094558.3.peg.1903"/>
<protein>
    <recommendedName>
        <fullName evidence="5">GDP-mannose pyrophosphatase</fullName>
    </recommendedName>
    <alternativeName>
        <fullName evidence="7">GDP-mannose hydrolase</fullName>
    </alternativeName>
    <alternativeName>
        <fullName evidence="8">GDPMK</fullName>
    </alternativeName>
</protein>
<evidence type="ECO:0000256" key="5">
    <source>
        <dbReference type="ARBA" id="ARBA00016377"/>
    </source>
</evidence>
<dbReference type="AlphaFoldDB" id="J0QTI7"/>
<dbReference type="HOGENOM" id="CLU_062658_5_1_5"/>
<evidence type="ECO:0000256" key="8">
    <source>
        <dbReference type="ARBA" id="ARBA00032272"/>
    </source>
</evidence>
<dbReference type="PANTHER" id="PTHR11839">
    <property type="entry name" value="UDP/ADP-SUGAR PYROPHOSPHATASE"/>
    <property type="match status" value="1"/>
</dbReference>
<feature type="domain" description="Nudix hydrolase" evidence="11">
    <location>
        <begin position="42"/>
        <end position="180"/>
    </location>
</feature>
<keyword evidence="9" id="KW-0460">Magnesium</keyword>
<evidence type="ECO:0000256" key="6">
    <source>
        <dbReference type="ARBA" id="ARBA00022801"/>
    </source>
</evidence>
<keyword evidence="6" id="KW-0378">Hydrolase</keyword>
<feature type="short sequence motif" description="Nudix box" evidence="10">
    <location>
        <begin position="84"/>
        <end position="106"/>
    </location>
</feature>
<dbReference type="GO" id="GO:0006753">
    <property type="term" value="P:nucleoside phosphate metabolic process"/>
    <property type="evidence" value="ECO:0007669"/>
    <property type="project" value="TreeGrafter"/>
</dbReference>
<dbReference type="PROSITE" id="PS51462">
    <property type="entry name" value="NUDIX"/>
    <property type="match status" value="1"/>
</dbReference>
<comment type="caution">
    <text evidence="12">The sequence shown here is derived from an EMBL/GenBank/DDBJ whole genome shotgun (WGS) entry which is preliminary data.</text>
</comment>
<comment type="similarity">
    <text evidence="3">Belongs to the Nudix hydrolase family. NudK subfamily.</text>
</comment>
<feature type="binding site" evidence="9">
    <location>
        <position position="83"/>
    </location>
    <ligand>
        <name>Mg(2+)</name>
        <dbReference type="ChEBI" id="CHEBI:18420"/>
        <label>1</label>
    </ligand>
</feature>
<comment type="subunit">
    <text evidence="4">Homodimer.</text>
</comment>
<sequence>MTKIRNVENKTLSYGWRQLTATSYEQKFADGHWRKQTREVYHCQKAVVVLPFNLKTKTVVFVRQFRIPAYLEQGLTSLLEACAGMVDEKETEEQAVMREAKEELGFQLHNLDRVFEGFVTPGYATERFILYLAHYEQEDKTGFGGLLEEGEEIECIEMPIEKAFMLLDNCQINDMKTALLLTILRQKYFL</sequence>
<organism evidence="12 13">
    <name type="scientific">Bartonella tamiae Th239</name>
    <dbReference type="NCBI Taxonomy" id="1094558"/>
    <lineage>
        <taxon>Bacteria</taxon>
        <taxon>Pseudomonadati</taxon>
        <taxon>Pseudomonadota</taxon>
        <taxon>Alphaproteobacteria</taxon>
        <taxon>Hyphomicrobiales</taxon>
        <taxon>Bartonellaceae</taxon>
        <taxon>Bartonella</taxon>
    </lineage>
</organism>
<dbReference type="NCBIfam" id="TIGR00052">
    <property type="entry name" value="nudix-type nucleoside diphosphatase, YffH/AdpP family"/>
    <property type="match status" value="1"/>
</dbReference>
<feature type="binding site" evidence="9">
    <location>
        <position position="99"/>
    </location>
    <ligand>
        <name>Mg(2+)</name>
        <dbReference type="ChEBI" id="CHEBI:18420"/>
        <label>1</label>
    </ligand>
</feature>
<keyword evidence="9" id="KW-0479">Metal-binding</keyword>
<dbReference type="CDD" id="cd24157">
    <property type="entry name" value="NUDIX_GDPMK"/>
    <property type="match status" value="1"/>
</dbReference>
<dbReference type="InterPro" id="IPR015797">
    <property type="entry name" value="NUDIX_hydrolase-like_dom_sf"/>
</dbReference>
<gene>
    <name evidence="12" type="ORF">ME5_01772</name>
</gene>
<dbReference type="STRING" id="1094558.ME5_01772"/>
<proteinExistence type="inferred from homology"/>
<dbReference type="InterPro" id="IPR004385">
    <property type="entry name" value="NDP_pyrophosphatase"/>
</dbReference>
<dbReference type="OrthoDB" id="5292471at2"/>
<dbReference type="Gene3D" id="3.90.79.10">
    <property type="entry name" value="Nucleoside Triphosphate Pyrophosphohydrolase"/>
    <property type="match status" value="1"/>
</dbReference>
<feature type="binding site" evidence="9">
    <location>
        <position position="103"/>
    </location>
    <ligand>
        <name>Mg(2+)</name>
        <dbReference type="ChEBI" id="CHEBI:18420"/>
        <label>1</label>
    </ligand>
</feature>
<dbReference type="EMBL" id="AIMB01000008">
    <property type="protein sequence ID" value="EJF89221.1"/>
    <property type="molecule type" value="Genomic_DNA"/>
</dbReference>
<evidence type="ECO:0000256" key="9">
    <source>
        <dbReference type="PIRSR" id="PIRSR604385-2"/>
    </source>
</evidence>
<dbReference type="Proteomes" id="UP000008952">
    <property type="component" value="Unassembled WGS sequence"/>
</dbReference>
<dbReference type="GO" id="GO:0019144">
    <property type="term" value="F:ADP-sugar diphosphatase activity"/>
    <property type="evidence" value="ECO:0007669"/>
    <property type="project" value="TreeGrafter"/>
</dbReference>
<accession>J0QTI7</accession>
<keyword evidence="13" id="KW-1185">Reference proteome</keyword>
<dbReference type="InterPro" id="IPR020084">
    <property type="entry name" value="NUDIX_hydrolase_CS"/>
</dbReference>
<evidence type="ECO:0000256" key="10">
    <source>
        <dbReference type="PIRSR" id="PIRSR604385-3"/>
    </source>
</evidence>
<evidence type="ECO:0000256" key="3">
    <source>
        <dbReference type="ARBA" id="ARBA00007275"/>
    </source>
</evidence>
<dbReference type="GO" id="GO:0019693">
    <property type="term" value="P:ribose phosphate metabolic process"/>
    <property type="evidence" value="ECO:0007669"/>
    <property type="project" value="TreeGrafter"/>
</dbReference>
<dbReference type="PANTHER" id="PTHR11839:SF18">
    <property type="entry name" value="NUDIX HYDROLASE DOMAIN-CONTAINING PROTEIN"/>
    <property type="match status" value="1"/>
</dbReference>
<comment type="cofactor">
    <cofactor evidence="2 9">
        <name>Mg(2+)</name>
        <dbReference type="ChEBI" id="CHEBI:18420"/>
    </cofactor>
</comment>
<dbReference type="PROSITE" id="PS00893">
    <property type="entry name" value="NUDIX_BOX"/>
    <property type="match status" value="1"/>
</dbReference>
<dbReference type="RefSeq" id="WP_008040392.1">
    <property type="nucleotide sequence ID" value="NZ_JH725147.1"/>
</dbReference>
<evidence type="ECO:0000259" key="11">
    <source>
        <dbReference type="PROSITE" id="PS51462"/>
    </source>
</evidence>
<feature type="binding site" evidence="9">
    <location>
        <position position="151"/>
    </location>
    <ligand>
        <name>Mg(2+)</name>
        <dbReference type="ChEBI" id="CHEBI:18420"/>
        <label>2</label>
    </ligand>
</feature>
<dbReference type="GO" id="GO:0046872">
    <property type="term" value="F:metal ion binding"/>
    <property type="evidence" value="ECO:0007669"/>
    <property type="project" value="UniProtKB-KW"/>
</dbReference>
<dbReference type="GO" id="GO:0005829">
    <property type="term" value="C:cytosol"/>
    <property type="evidence" value="ECO:0007669"/>
    <property type="project" value="TreeGrafter"/>
</dbReference>
<dbReference type="InterPro" id="IPR000086">
    <property type="entry name" value="NUDIX_hydrolase_dom"/>
</dbReference>
<evidence type="ECO:0000256" key="2">
    <source>
        <dbReference type="ARBA" id="ARBA00001946"/>
    </source>
</evidence>
<dbReference type="Pfam" id="PF00293">
    <property type="entry name" value="NUDIX"/>
    <property type="match status" value="1"/>
</dbReference>
<evidence type="ECO:0000256" key="7">
    <source>
        <dbReference type="ARBA" id="ARBA00032162"/>
    </source>
</evidence>
<comment type="catalytic activity">
    <reaction evidence="1">
        <text>GDP-alpha-D-mannose + H2O = alpha-D-mannose 1-phosphate + GMP + 2 H(+)</text>
        <dbReference type="Rhea" id="RHEA:27978"/>
        <dbReference type="ChEBI" id="CHEBI:15377"/>
        <dbReference type="ChEBI" id="CHEBI:15378"/>
        <dbReference type="ChEBI" id="CHEBI:57527"/>
        <dbReference type="ChEBI" id="CHEBI:58115"/>
        <dbReference type="ChEBI" id="CHEBI:58409"/>
    </reaction>
</comment>
<name>J0QTI7_9HYPH</name>
<dbReference type="SUPFAM" id="SSF55811">
    <property type="entry name" value="Nudix"/>
    <property type="match status" value="1"/>
</dbReference>
<evidence type="ECO:0000256" key="4">
    <source>
        <dbReference type="ARBA" id="ARBA00011738"/>
    </source>
</evidence>
<dbReference type="eggNOG" id="COG0494">
    <property type="taxonomic scope" value="Bacteria"/>
</dbReference>
<reference evidence="12 13" key="1">
    <citation type="submission" date="2012-03" db="EMBL/GenBank/DDBJ databases">
        <title>The Genome Sequence of Bartonella tamiae Th239.</title>
        <authorList>
            <consortium name="The Broad Institute Genome Sequencing Platform"/>
            <consortium name="The Broad Institute Genome Sequencing Center for Infectious Disease"/>
            <person name="Feldgarden M."/>
            <person name="Kirby J."/>
            <person name="Kosoy M."/>
            <person name="Birtles R."/>
            <person name="Probert W.S."/>
            <person name="Chiaraviglio L."/>
            <person name="Young S.K."/>
            <person name="Zeng Q."/>
            <person name="Gargeya S."/>
            <person name="Fitzgerald M."/>
            <person name="Haas B."/>
            <person name="Abouelleil A."/>
            <person name="Alvarado L."/>
            <person name="Arachchi H.M."/>
            <person name="Berlin A."/>
            <person name="Chapman S.B."/>
            <person name="Gearin G."/>
            <person name="Goldberg J."/>
            <person name="Griggs A."/>
            <person name="Gujja S."/>
            <person name="Hansen M."/>
            <person name="Heiman D."/>
            <person name="Howarth C."/>
            <person name="Larimer J."/>
            <person name="Lui A."/>
            <person name="MacDonald P.J.P."/>
            <person name="McCowen C."/>
            <person name="Montmayeur A."/>
            <person name="Murphy C."/>
            <person name="Neiman D."/>
            <person name="Pearson M."/>
            <person name="Priest M."/>
            <person name="Roberts A."/>
            <person name="Saif S."/>
            <person name="Shea T."/>
            <person name="Sisk P."/>
            <person name="Stolte C."/>
            <person name="Sykes S."/>
            <person name="Wortman J."/>
            <person name="Nusbaum C."/>
            <person name="Birren B."/>
        </authorList>
    </citation>
    <scope>NUCLEOTIDE SEQUENCE [LARGE SCALE GENOMIC DNA]</scope>
    <source>
        <strain evidence="12 13">Th239</strain>
    </source>
</reference>
<evidence type="ECO:0000256" key="1">
    <source>
        <dbReference type="ARBA" id="ARBA00000847"/>
    </source>
</evidence>
<evidence type="ECO:0000313" key="12">
    <source>
        <dbReference type="EMBL" id="EJF89221.1"/>
    </source>
</evidence>